<proteinExistence type="predicted"/>
<evidence type="ECO:0000256" key="1">
    <source>
        <dbReference type="SAM" id="Phobius"/>
    </source>
</evidence>
<protein>
    <recommendedName>
        <fullName evidence="4">Tryptophan-rich sensory protein</fullName>
    </recommendedName>
</protein>
<feature type="transmembrane region" description="Helical" evidence="1">
    <location>
        <begin position="50"/>
        <end position="74"/>
    </location>
</feature>
<feature type="transmembrane region" description="Helical" evidence="1">
    <location>
        <begin position="138"/>
        <end position="161"/>
    </location>
</feature>
<evidence type="ECO:0000313" key="2">
    <source>
        <dbReference type="EMBL" id="PWD99515.1"/>
    </source>
</evidence>
<dbReference type="Gene3D" id="1.20.1260.100">
    <property type="entry name" value="TspO/MBR protein"/>
    <property type="match status" value="1"/>
</dbReference>
<feature type="transmembrane region" description="Helical" evidence="1">
    <location>
        <begin position="7"/>
        <end position="30"/>
    </location>
</feature>
<feature type="transmembrane region" description="Helical" evidence="1">
    <location>
        <begin position="228"/>
        <end position="248"/>
    </location>
</feature>
<name>A0A2U2B8Y0_9BACT</name>
<comment type="caution">
    <text evidence="2">The sequence shown here is derived from an EMBL/GenBank/DDBJ whole genome shotgun (WGS) entry which is preliminary data.</text>
</comment>
<dbReference type="OrthoDB" id="5189031at2"/>
<dbReference type="PANTHER" id="PTHR33802:SF1">
    <property type="entry name" value="XK-RELATED PROTEIN"/>
    <property type="match status" value="1"/>
</dbReference>
<dbReference type="EMBL" id="QEWP01000007">
    <property type="protein sequence ID" value="PWD99515.1"/>
    <property type="molecule type" value="Genomic_DNA"/>
</dbReference>
<keyword evidence="1" id="KW-1133">Transmembrane helix</keyword>
<keyword evidence="3" id="KW-1185">Reference proteome</keyword>
<feature type="transmembrane region" description="Helical" evidence="1">
    <location>
        <begin position="86"/>
        <end position="104"/>
    </location>
</feature>
<reference evidence="2 3" key="1">
    <citation type="submission" date="2018-05" db="EMBL/GenBank/DDBJ databases">
        <title>Marinilabilia rubrum sp. nov., isolated from saltern sediment.</title>
        <authorList>
            <person name="Zhang R."/>
        </authorList>
    </citation>
    <scope>NUCLEOTIDE SEQUENCE [LARGE SCALE GENOMIC DNA]</scope>
    <source>
        <strain evidence="2 3">WTE16</strain>
    </source>
</reference>
<feature type="transmembrane region" description="Helical" evidence="1">
    <location>
        <begin position="110"/>
        <end position="126"/>
    </location>
</feature>
<gene>
    <name evidence="2" type="ORF">DDZ16_10965</name>
</gene>
<dbReference type="AlphaFoldDB" id="A0A2U2B8Y0"/>
<dbReference type="RefSeq" id="WP_109264511.1">
    <property type="nucleotide sequence ID" value="NZ_QEWP01000007.1"/>
</dbReference>
<dbReference type="InterPro" id="IPR038330">
    <property type="entry name" value="TspO/MBR-related_sf"/>
</dbReference>
<dbReference type="Proteomes" id="UP000244956">
    <property type="component" value="Unassembled WGS sequence"/>
</dbReference>
<feature type="transmembrane region" description="Helical" evidence="1">
    <location>
        <begin position="206"/>
        <end position="222"/>
    </location>
</feature>
<accession>A0A2U2B8Y0</accession>
<sequence length="263" mass="29825">MKKTGLLIINTLSLIYALVMNYLSGTGAIAGRNVGEVSRMYDNLFTPAGYAFAIWGLIYLLLMAFVAHQWYAWLIKREDRELKQTGIWFAVSNIANGSWIVAWLNLNMGISLLIMGILLFSLIMLTRRLNLERWDAPIRIIALVWWPVTVYLGWIIVATVANTTVFLKSLGWDGSPISEVAWVKILIVVATLIYLLLICYRNMREAGAVGIWALIAIAERRWSDHPDIAWWALVAIGVLFVVSALQAWQNRATLPVIRKWYGN</sequence>
<feature type="transmembrane region" description="Helical" evidence="1">
    <location>
        <begin position="181"/>
        <end position="199"/>
    </location>
</feature>
<keyword evidence="1" id="KW-0812">Transmembrane</keyword>
<dbReference type="PANTHER" id="PTHR33802">
    <property type="entry name" value="SI:CH211-161H7.5-RELATED"/>
    <property type="match status" value="1"/>
</dbReference>
<organism evidence="2 3">
    <name type="scientific">Marinilabilia rubra</name>
    <dbReference type="NCBI Taxonomy" id="2162893"/>
    <lineage>
        <taxon>Bacteria</taxon>
        <taxon>Pseudomonadati</taxon>
        <taxon>Bacteroidota</taxon>
        <taxon>Bacteroidia</taxon>
        <taxon>Marinilabiliales</taxon>
        <taxon>Marinilabiliaceae</taxon>
        <taxon>Marinilabilia</taxon>
    </lineage>
</organism>
<evidence type="ECO:0000313" key="3">
    <source>
        <dbReference type="Proteomes" id="UP000244956"/>
    </source>
</evidence>
<keyword evidence="1" id="KW-0472">Membrane</keyword>
<evidence type="ECO:0008006" key="4">
    <source>
        <dbReference type="Google" id="ProtNLM"/>
    </source>
</evidence>